<dbReference type="GO" id="GO:0008663">
    <property type="term" value="F:2',3'-cyclic-nucleotide 2'-phosphodiesterase activity"/>
    <property type="evidence" value="ECO:0007669"/>
    <property type="project" value="UniProtKB-EC"/>
</dbReference>
<evidence type="ECO:0000259" key="13">
    <source>
        <dbReference type="Pfam" id="PF02872"/>
    </source>
</evidence>
<evidence type="ECO:0000256" key="1">
    <source>
        <dbReference type="ARBA" id="ARBA00000527"/>
    </source>
</evidence>
<comment type="similarity">
    <text evidence="5 11">Belongs to the 5'-nucleotidase family.</text>
</comment>
<keyword evidence="7 11" id="KW-0732">Signal</keyword>
<dbReference type="InterPro" id="IPR008334">
    <property type="entry name" value="5'-Nucleotdase_C"/>
</dbReference>
<feature type="signal peptide" evidence="11">
    <location>
        <begin position="1"/>
        <end position="23"/>
    </location>
</feature>
<evidence type="ECO:0000259" key="12">
    <source>
        <dbReference type="Pfam" id="PF00149"/>
    </source>
</evidence>
<dbReference type="STRING" id="502025.Hoch_1958"/>
<dbReference type="GO" id="GO:0008254">
    <property type="term" value="F:3'-nucleotidase activity"/>
    <property type="evidence" value="ECO:0007669"/>
    <property type="project" value="UniProtKB-EC"/>
</dbReference>
<dbReference type="CDD" id="cd07410">
    <property type="entry name" value="MPP_CpdB_N"/>
    <property type="match status" value="1"/>
</dbReference>
<evidence type="ECO:0000256" key="3">
    <source>
        <dbReference type="ARBA" id="ARBA00001968"/>
    </source>
</evidence>
<dbReference type="SUPFAM" id="SSF56300">
    <property type="entry name" value="Metallo-dependent phosphatases"/>
    <property type="match status" value="1"/>
</dbReference>
<gene>
    <name evidence="14" type="ordered locus">Hoch_1958</name>
</gene>
<dbReference type="HOGENOM" id="CLU_005854_4_1_7"/>
<evidence type="ECO:0000256" key="11">
    <source>
        <dbReference type="RuleBase" id="RU362119"/>
    </source>
</evidence>
<organism evidence="14 15">
    <name type="scientific">Haliangium ochraceum (strain DSM 14365 / JCM 11303 / SMP-2)</name>
    <dbReference type="NCBI Taxonomy" id="502025"/>
    <lineage>
        <taxon>Bacteria</taxon>
        <taxon>Pseudomonadati</taxon>
        <taxon>Myxococcota</taxon>
        <taxon>Polyangia</taxon>
        <taxon>Haliangiales</taxon>
        <taxon>Kofleriaceae</taxon>
        <taxon>Haliangium</taxon>
    </lineage>
</organism>
<feature type="domain" description="5'-Nucleotidase C-terminal" evidence="13">
    <location>
        <begin position="385"/>
        <end position="580"/>
    </location>
</feature>
<name>D0LZ34_HALO1</name>
<dbReference type="RefSeq" id="WP_012827112.1">
    <property type="nucleotide sequence ID" value="NC_013440.1"/>
</dbReference>
<evidence type="ECO:0000256" key="6">
    <source>
        <dbReference type="ARBA" id="ARBA00022723"/>
    </source>
</evidence>
<dbReference type="Gene3D" id="3.90.780.10">
    <property type="entry name" value="5'-Nucleotidase, C-terminal domain"/>
    <property type="match status" value="1"/>
</dbReference>
<dbReference type="SUPFAM" id="SSF55816">
    <property type="entry name" value="5'-nucleotidase (syn. UDP-sugar hydrolase), C-terminal domain"/>
    <property type="match status" value="1"/>
</dbReference>
<accession>D0LZ34</accession>
<dbReference type="eggNOG" id="COG0737">
    <property type="taxonomic scope" value="Bacteria"/>
</dbReference>
<protein>
    <submittedName>
        <fullName evidence="14">5'-Nucleotidase domain protein</fullName>
    </submittedName>
</protein>
<dbReference type="InterPro" id="IPR029052">
    <property type="entry name" value="Metallo-depent_PP-like"/>
</dbReference>
<reference evidence="14 15" key="1">
    <citation type="journal article" date="2010" name="Stand. Genomic Sci.">
        <title>Complete genome sequence of Haliangium ochraceum type strain (SMP-2).</title>
        <authorList>
            <consortium name="US DOE Joint Genome Institute (JGI-PGF)"/>
            <person name="Ivanova N."/>
            <person name="Daum C."/>
            <person name="Lang E."/>
            <person name="Abt B."/>
            <person name="Kopitz M."/>
            <person name="Saunders E."/>
            <person name="Lapidus A."/>
            <person name="Lucas S."/>
            <person name="Glavina Del Rio T."/>
            <person name="Nolan M."/>
            <person name="Tice H."/>
            <person name="Copeland A."/>
            <person name="Cheng J.F."/>
            <person name="Chen F."/>
            <person name="Bruce D."/>
            <person name="Goodwin L."/>
            <person name="Pitluck S."/>
            <person name="Mavromatis K."/>
            <person name="Pati A."/>
            <person name="Mikhailova N."/>
            <person name="Chen A."/>
            <person name="Palaniappan K."/>
            <person name="Land M."/>
            <person name="Hauser L."/>
            <person name="Chang Y.J."/>
            <person name="Jeffries C.D."/>
            <person name="Detter J.C."/>
            <person name="Brettin T."/>
            <person name="Rohde M."/>
            <person name="Goker M."/>
            <person name="Bristow J."/>
            <person name="Markowitz V."/>
            <person name="Eisen J.A."/>
            <person name="Hugenholtz P."/>
            <person name="Kyrpides N.C."/>
            <person name="Klenk H.P."/>
        </authorList>
    </citation>
    <scope>NUCLEOTIDE SEQUENCE [LARGE SCALE GENOMIC DNA]</scope>
    <source>
        <strain evidence="15">DSM 14365 / CIP 107738 / JCM 11303 / AJ 13395 / SMP-2</strain>
    </source>
</reference>
<keyword evidence="15" id="KW-1185">Reference proteome</keyword>
<dbReference type="GO" id="GO:0009166">
    <property type="term" value="P:nucleotide catabolic process"/>
    <property type="evidence" value="ECO:0007669"/>
    <property type="project" value="InterPro"/>
</dbReference>
<evidence type="ECO:0000256" key="10">
    <source>
        <dbReference type="ARBA" id="ARBA00023268"/>
    </source>
</evidence>
<dbReference type="KEGG" id="hoh:Hoch_1958"/>
<keyword evidence="9 11" id="KW-0378">Hydrolase</keyword>
<feature type="domain" description="Calcineurin-like phosphoesterase" evidence="12">
    <location>
        <begin position="50"/>
        <end position="287"/>
    </location>
</feature>
<evidence type="ECO:0000256" key="2">
    <source>
        <dbReference type="ARBA" id="ARBA00001730"/>
    </source>
</evidence>
<comment type="catalytic activity">
    <reaction evidence="1">
        <text>a ribonucleoside 3'-phosphate + H2O = a ribonucleoside + phosphate</text>
        <dbReference type="Rhea" id="RHEA:10144"/>
        <dbReference type="ChEBI" id="CHEBI:13197"/>
        <dbReference type="ChEBI" id="CHEBI:15377"/>
        <dbReference type="ChEBI" id="CHEBI:18254"/>
        <dbReference type="ChEBI" id="CHEBI:43474"/>
        <dbReference type="EC" id="3.1.3.6"/>
    </reaction>
</comment>
<evidence type="ECO:0000256" key="8">
    <source>
        <dbReference type="ARBA" id="ARBA00022741"/>
    </source>
</evidence>
<dbReference type="EMBL" id="CP001804">
    <property type="protein sequence ID" value="ACY14504.1"/>
    <property type="molecule type" value="Genomic_DNA"/>
</dbReference>
<feature type="chain" id="PRO_5005126010" evidence="11">
    <location>
        <begin position="24"/>
        <end position="670"/>
    </location>
</feature>
<dbReference type="PROSITE" id="PS51257">
    <property type="entry name" value="PROKAR_LIPOPROTEIN"/>
    <property type="match status" value="1"/>
</dbReference>
<dbReference type="InterPro" id="IPR006146">
    <property type="entry name" value="5'-Nucleotdase_CS"/>
</dbReference>
<dbReference type="Proteomes" id="UP000001880">
    <property type="component" value="Chromosome"/>
</dbReference>
<comment type="catalytic activity">
    <reaction evidence="2">
        <text>a nucleoside 2',3'-cyclic phosphate + H2O = a nucleoside 3'-phosphate + H(+)</text>
        <dbReference type="Rhea" id="RHEA:19621"/>
        <dbReference type="ChEBI" id="CHEBI:15377"/>
        <dbReference type="ChEBI" id="CHEBI:15378"/>
        <dbReference type="ChEBI" id="CHEBI:66949"/>
        <dbReference type="ChEBI" id="CHEBI:66954"/>
        <dbReference type="EC" id="3.1.4.16"/>
    </reaction>
</comment>
<dbReference type="PRINTS" id="PR01607">
    <property type="entry name" value="APYRASEFAMLY"/>
</dbReference>
<comment type="cofactor">
    <cofactor evidence="3">
        <name>a divalent metal cation</name>
        <dbReference type="ChEBI" id="CHEBI:60240"/>
    </cofactor>
</comment>
<keyword evidence="6" id="KW-0479">Metal-binding</keyword>
<keyword evidence="10" id="KW-0511">Multifunctional enzyme</keyword>
<dbReference type="GO" id="GO:0046872">
    <property type="term" value="F:metal ion binding"/>
    <property type="evidence" value="ECO:0007669"/>
    <property type="project" value="UniProtKB-KW"/>
</dbReference>
<dbReference type="GO" id="GO:0030288">
    <property type="term" value="C:outer membrane-bounded periplasmic space"/>
    <property type="evidence" value="ECO:0007669"/>
    <property type="project" value="TreeGrafter"/>
</dbReference>
<evidence type="ECO:0000256" key="4">
    <source>
        <dbReference type="ARBA" id="ARBA00004196"/>
    </source>
</evidence>
<dbReference type="AlphaFoldDB" id="D0LZ34"/>
<dbReference type="InterPro" id="IPR006179">
    <property type="entry name" value="5_nucleotidase/apyrase"/>
</dbReference>
<dbReference type="Gene3D" id="3.60.21.10">
    <property type="match status" value="1"/>
</dbReference>
<dbReference type="PANTHER" id="PTHR11575">
    <property type="entry name" value="5'-NUCLEOTIDASE-RELATED"/>
    <property type="match status" value="1"/>
</dbReference>
<dbReference type="InterPro" id="IPR036907">
    <property type="entry name" value="5'-Nucleotdase_C_sf"/>
</dbReference>
<comment type="subcellular location">
    <subcellularLocation>
        <location evidence="4">Cell envelope</location>
    </subcellularLocation>
</comment>
<dbReference type="InterPro" id="IPR004843">
    <property type="entry name" value="Calcineurin-like_PHP"/>
</dbReference>
<dbReference type="PANTHER" id="PTHR11575:SF6">
    <property type="entry name" value="2',3'-CYCLIC-NUCLEOTIDE 2'-PHOSPHODIESTERASE_3'-NUCLEOTIDASE"/>
    <property type="match status" value="1"/>
</dbReference>
<evidence type="ECO:0000256" key="7">
    <source>
        <dbReference type="ARBA" id="ARBA00022729"/>
    </source>
</evidence>
<sequence>MQGIFRPLPALTLAAIASLGAAACGDNLGEPDPDEPMPQPPAAPATIELRLLETTDLHMHLADYDYYQDAQNDTVGLANTASLIVTARAEVANSLLVDNGDLIQGNPLGDYIAREQGLADGAVHPVYKAMNLLDYDVGNIGNHEFNYGLPFLEDSLAGAAFPYISANVFDAADDSQPYFQPYIILDRSFVDTDGQSHELKVGFIGFVPPQIMIWDRSHLEGKVVAKDMVAMAERYVPEMQEAGADIIIAIPHSGINAQPAEGDDENAVYYLADVPGIDAILFGHSHRVFPSPDYEGVAEIDVAQGKVRGVPAVMAGYWGSHLGVIDLTLEQRDGIWNVIDSSSEARPISTREDGQVVSLVEPNADILAAISSEHQATLDWIRQPIGTITAPVHSFFARVQDDPSIQIVTDAQKAYVEQQIQGTELEGLPVLSAGAPFKAGFGSPENYTNVPAGTVSYRNMADLYIYPNTLKVVKLTGAEVREWLERSAGAFLQIDPSSDQAQPLLNDEFPSYNFDVIDGVSYEIDITQPSRYDREGELVAPDAHRIVNLMFEGAPIAEDAEFLVATNNYRAGGGGNFPGLSGDKIVIDAPDENRQVLANYIADSDQIDPRADANWRFKPIEGANANLTVTFETSPSARDFAAEFPLLERLSDTPNEDGYDVYRYQLAAEE</sequence>
<dbReference type="PROSITE" id="PS00786">
    <property type="entry name" value="5_NUCLEOTIDASE_2"/>
    <property type="match status" value="1"/>
</dbReference>
<proteinExistence type="inferred from homology"/>
<dbReference type="GO" id="GO:0000166">
    <property type="term" value="F:nucleotide binding"/>
    <property type="evidence" value="ECO:0007669"/>
    <property type="project" value="UniProtKB-KW"/>
</dbReference>
<dbReference type="NCBIfam" id="NF006938">
    <property type="entry name" value="PRK09420.1"/>
    <property type="match status" value="1"/>
</dbReference>
<keyword evidence="8 11" id="KW-0547">Nucleotide-binding</keyword>
<evidence type="ECO:0000313" key="15">
    <source>
        <dbReference type="Proteomes" id="UP000001880"/>
    </source>
</evidence>
<dbReference type="Pfam" id="PF02872">
    <property type="entry name" value="5_nucleotid_C"/>
    <property type="match status" value="1"/>
</dbReference>
<evidence type="ECO:0000256" key="5">
    <source>
        <dbReference type="ARBA" id="ARBA00006654"/>
    </source>
</evidence>
<evidence type="ECO:0000256" key="9">
    <source>
        <dbReference type="ARBA" id="ARBA00022801"/>
    </source>
</evidence>
<dbReference type="Pfam" id="PF00149">
    <property type="entry name" value="Metallophos"/>
    <property type="match status" value="1"/>
</dbReference>
<evidence type="ECO:0000313" key="14">
    <source>
        <dbReference type="EMBL" id="ACY14504.1"/>
    </source>
</evidence>
<dbReference type="InterPro" id="IPR041827">
    <property type="entry name" value="CpdB_N"/>
</dbReference>